<evidence type="ECO:0000313" key="4">
    <source>
        <dbReference type="EMBL" id="CAH3124493.1"/>
    </source>
</evidence>
<evidence type="ECO:0000256" key="3">
    <source>
        <dbReference type="SAM" id="SignalP"/>
    </source>
</evidence>
<proteinExistence type="predicted"/>
<dbReference type="EMBL" id="CALNXJ010000020">
    <property type="protein sequence ID" value="CAH3124493.1"/>
    <property type="molecule type" value="Genomic_DNA"/>
</dbReference>
<keyword evidence="2" id="KW-1133">Transmembrane helix</keyword>
<feature type="compositionally biased region" description="Basic and acidic residues" evidence="1">
    <location>
        <begin position="295"/>
        <end position="314"/>
    </location>
</feature>
<organism evidence="4 5">
    <name type="scientific">Pocillopora meandrina</name>
    <dbReference type="NCBI Taxonomy" id="46732"/>
    <lineage>
        <taxon>Eukaryota</taxon>
        <taxon>Metazoa</taxon>
        <taxon>Cnidaria</taxon>
        <taxon>Anthozoa</taxon>
        <taxon>Hexacorallia</taxon>
        <taxon>Scleractinia</taxon>
        <taxon>Astrocoeniina</taxon>
        <taxon>Pocilloporidae</taxon>
        <taxon>Pocillopora</taxon>
    </lineage>
</organism>
<keyword evidence="2" id="KW-0472">Membrane</keyword>
<name>A0AAU9WSP6_9CNID</name>
<gene>
    <name evidence="4" type="ORF">PMEA_00011306</name>
</gene>
<feature type="region of interest" description="Disordered" evidence="1">
    <location>
        <begin position="192"/>
        <end position="247"/>
    </location>
</feature>
<reference evidence="4 5" key="1">
    <citation type="submission" date="2022-05" db="EMBL/GenBank/DDBJ databases">
        <authorList>
            <consortium name="Genoscope - CEA"/>
            <person name="William W."/>
        </authorList>
    </citation>
    <scope>NUCLEOTIDE SEQUENCE [LARGE SCALE GENOMIC DNA]</scope>
</reference>
<feature type="region of interest" description="Disordered" evidence="1">
    <location>
        <begin position="357"/>
        <end position="382"/>
    </location>
</feature>
<keyword evidence="5" id="KW-1185">Reference proteome</keyword>
<dbReference type="Proteomes" id="UP001159428">
    <property type="component" value="Unassembled WGS sequence"/>
</dbReference>
<feature type="compositionally biased region" description="Acidic residues" evidence="1">
    <location>
        <begin position="370"/>
        <end position="382"/>
    </location>
</feature>
<feature type="transmembrane region" description="Helical" evidence="2">
    <location>
        <begin position="162"/>
        <end position="187"/>
    </location>
</feature>
<feature type="compositionally biased region" description="Basic and acidic residues" evidence="1">
    <location>
        <begin position="270"/>
        <end position="280"/>
    </location>
</feature>
<evidence type="ECO:0000256" key="2">
    <source>
        <dbReference type="SAM" id="Phobius"/>
    </source>
</evidence>
<dbReference type="AlphaFoldDB" id="A0AAU9WSP6"/>
<dbReference type="SUPFAM" id="SSF52058">
    <property type="entry name" value="L domain-like"/>
    <property type="match status" value="1"/>
</dbReference>
<feature type="signal peptide" evidence="3">
    <location>
        <begin position="1"/>
        <end position="21"/>
    </location>
</feature>
<comment type="caution">
    <text evidence="4">The sequence shown here is derived from an EMBL/GenBank/DDBJ whole genome shotgun (WGS) entry which is preliminary data.</text>
</comment>
<keyword evidence="3" id="KW-0732">Signal</keyword>
<evidence type="ECO:0000256" key="1">
    <source>
        <dbReference type="SAM" id="MobiDB-lite"/>
    </source>
</evidence>
<accession>A0AAU9WSP6</accession>
<dbReference type="Gene3D" id="3.80.10.10">
    <property type="entry name" value="Ribonuclease Inhibitor"/>
    <property type="match status" value="1"/>
</dbReference>
<protein>
    <submittedName>
        <fullName evidence="4">Uncharacterized protein</fullName>
    </submittedName>
</protein>
<dbReference type="InterPro" id="IPR032675">
    <property type="entry name" value="LRR_dom_sf"/>
</dbReference>
<sequence>MISRRQSIVLIMIILCSYTQAKHECPLQCDCTEDFSIVVCRRMEKFPVFSFASNVKTLDLAYGQIKHIDLKDVRAYSNLEKLYVNHNPLDCDHETIHTLKHLRETAGLKSFDGHKIKCPPKLPVMNDGFHNPNHHGHHHPYHGLTGGAPLIYFHHGSFSPSAMAGMIVVSVLSMLSVAVVCCALVRYRHKFSRESKRQKSSHGDSLSNMEKGAGYEFNTTEHLLKEDSKKQRKKKRGSKGYPERGTVNKDDSFVAKCVDYLKGKMKKQQRGSEENRENVKSHNPLLTEDNGLNRAVEEQGSNKKGTENKSDTVKHKLKAGPRKQQSGPQGHAKKVKSDESLLANKEDYLEKKIKTQRSFSQGYAARTEFSDEESAMVEIDLN</sequence>
<feature type="region of interest" description="Disordered" evidence="1">
    <location>
        <begin position="264"/>
        <end position="343"/>
    </location>
</feature>
<keyword evidence="2" id="KW-0812">Transmembrane</keyword>
<evidence type="ECO:0000313" key="5">
    <source>
        <dbReference type="Proteomes" id="UP001159428"/>
    </source>
</evidence>
<feature type="chain" id="PRO_5043728944" evidence="3">
    <location>
        <begin position="22"/>
        <end position="382"/>
    </location>
</feature>